<evidence type="ECO:0000313" key="2">
    <source>
        <dbReference type="Proteomes" id="UP001302602"/>
    </source>
</evidence>
<comment type="caution">
    <text evidence="1">The sequence shown here is derived from an EMBL/GenBank/DDBJ whole genome shotgun (WGS) entry which is preliminary data.</text>
</comment>
<sequence length="74" mass="8021">MSTVTIRAQLTHSAMSYLPEKGCRIAIRSGLAILWVICGSRHTSSVGHRRVACAPTYPSRVADAHPVYSPSPFP</sequence>
<reference evidence="1" key="1">
    <citation type="journal article" date="2023" name="Mol. Phylogenet. Evol.">
        <title>Genome-scale phylogeny and comparative genomics of the fungal order Sordariales.</title>
        <authorList>
            <person name="Hensen N."/>
            <person name="Bonometti L."/>
            <person name="Westerberg I."/>
            <person name="Brannstrom I.O."/>
            <person name="Guillou S."/>
            <person name="Cros-Aarteil S."/>
            <person name="Calhoun S."/>
            <person name="Haridas S."/>
            <person name="Kuo A."/>
            <person name="Mondo S."/>
            <person name="Pangilinan J."/>
            <person name="Riley R."/>
            <person name="LaButti K."/>
            <person name="Andreopoulos B."/>
            <person name="Lipzen A."/>
            <person name="Chen C."/>
            <person name="Yan M."/>
            <person name="Daum C."/>
            <person name="Ng V."/>
            <person name="Clum A."/>
            <person name="Steindorff A."/>
            <person name="Ohm R.A."/>
            <person name="Martin F."/>
            <person name="Silar P."/>
            <person name="Natvig D.O."/>
            <person name="Lalanne C."/>
            <person name="Gautier V."/>
            <person name="Ament-Velasquez S.L."/>
            <person name="Kruys A."/>
            <person name="Hutchinson M.I."/>
            <person name="Powell A.J."/>
            <person name="Barry K."/>
            <person name="Miller A.N."/>
            <person name="Grigoriev I.V."/>
            <person name="Debuchy R."/>
            <person name="Gladieux P."/>
            <person name="Hiltunen Thoren M."/>
            <person name="Johannesson H."/>
        </authorList>
    </citation>
    <scope>NUCLEOTIDE SEQUENCE</scope>
    <source>
        <strain evidence="1">CBS 731.68</strain>
    </source>
</reference>
<reference evidence="1" key="2">
    <citation type="submission" date="2023-05" db="EMBL/GenBank/DDBJ databases">
        <authorList>
            <consortium name="Lawrence Berkeley National Laboratory"/>
            <person name="Steindorff A."/>
            <person name="Hensen N."/>
            <person name="Bonometti L."/>
            <person name="Westerberg I."/>
            <person name="Brannstrom I.O."/>
            <person name="Guillou S."/>
            <person name="Cros-Aarteil S."/>
            <person name="Calhoun S."/>
            <person name="Haridas S."/>
            <person name="Kuo A."/>
            <person name="Mondo S."/>
            <person name="Pangilinan J."/>
            <person name="Riley R."/>
            <person name="Labutti K."/>
            <person name="Andreopoulos B."/>
            <person name="Lipzen A."/>
            <person name="Chen C."/>
            <person name="Yanf M."/>
            <person name="Daum C."/>
            <person name="Ng V."/>
            <person name="Clum A."/>
            <person name="Ohm R."/>
            <person name="Martin F."/>
            <person name="Silar P."/>
            <person name="Natvig D."/>
            <person name="Lalanne C."/>
            <person name="Gautier V."/>
            <person name="Ament-Velasquez S.L."/>
            <person name="Kruys A."/>
            <person name="Hutchinson M.I."/>
            <person name="Powell A.J."/>
            <person name="Barry K."/>
            <person name="Miller A.N."/>
            <person name="Grigoriev I.V."/>
            <person name="Debuchy R."/>
            <person name="Gladieux P."/>
            <person name="Thoren M.H."/>
            <person name="Johannesson H."/>
        </authorList>
    </citation>
    <scope>NUCLEOTIDE SEQUENCE</scope>
    <source>
        <strain evidence="1">CBS 731.68</strain>
    </source>
</reference>
<dbReference type="Proteomes" id="UP001302602">
    <property type="component" value="Unassembled WGS sequence"/>
</dbReference>
<accession>A0AAN6U7K2</accession>
<keyword evidence="2" id="KW-1185">Reference proteome</keyword>
<proteinExistence type="predicted"/>
<evidence type="ECO:0000313" key="1">
    <source>
        <dbReference type="EMBL" id="KAK4127920.1"/>
    </source>
</evidence>
<organism evidence="1 2">
    <name type="scientific">Parathielavia appendiculata</name>
    <dbReference type="NCBI Taxonomy" id="2587402"/>
    <lineage>
        <taxon>Eukaryota</taxon>
        <taxon>Fungi</taxon>
        <taxon>Dikarya</taxon>
        <taxon>Ascomycota</taxon>
        <taxon>Pezizomycotina</taxon>
        <taxon>Sordariomycetes</taxon>
        <taxon>Sordariomycetidae</taxon>
        <taxon>Sordariales</taxon>
        <taxon>Chaetomiaceae</taxon>
        <taxon>Parathielavia</taxon>
    </lineage>
</organism>
<dbReference type="RefSeq" id="XP_062651691.1">
    <property type="nucleotide sequence ID" value="XM_062792255.1"/>
</dbReference>
<name>A0AAN6U7K2_9PEZI</name>
<gene>
    <name evidence="1" type="ORF">N657DRAFT_641987</name>
</gene>
<dbReference type="AlphaFoldDB" id="A0AAN6U7K2"/>
<dbReference type="GeneID" id="87829024"/>
<dbReference type="EMBL" id="MU853224">
    <property type="protein sequence ID" value="KAK4127920.1"/>
    <property type="molecule type" value="Genomic_DNA"/>
</dbReference>
<protein>
    <submittedName>
        <fullName evidence="1">Uncharacterized protein</fullName>
    </submittedName>
</protein>